<keyword evidence="1" id="KW-0843">Virulence</keyword>
<proteinExistence type="predicted"/>
<dbReference type="PANTHER" id="PTHR35037">
    <property type="entry name" value="C-TERMINAL REGION OF AIDA-LIKE PROTEIN"/>
    <property type="match status" value="1"/>
</dbReference>
<dbReference type="InterPro" id="IPR011050">
    <property type="entry name" value="Pectin_lyase_fold/virulence"/>
</dbReference>
<reference evidence="5" key="1">
    <citation type="submission" date="2017-05" db="EMBL/GenBank/DDBJ databases">
        <title>Complete and WGS of Bordetella genogroups.</title>
        <authorList>
            <person name="Spilker T."/>
            <person name="Lipuma J."/>
        </authorList>
    </citation>
    <scope>NUCLEOTIDE SEQUENCE [LARGE SCALE GENOMIC DNA]</scope>
    <source>
        <strain evidence="5">AU16122</strain>
    </source>
</reference>
<dbReference type="Gene3D" id="2.40.128.130">
    <property type="entry name" value="Autotransporter beta-domain"/>
    <property type="match status" value="1"/>
</dbReference>
<dbReference type="SMART" id="SM00869">
    <property type="entry name" value="Autotransporter"/>
    <property type="match status" value="1"/>
</dbReference>
<dbReference type="OrthoDB" id="8613300at2"/>
<organism evidence="4 5">
    <name type="scientific">Bordetella genomosp. 10</name>
    <dbReference type="NCBI Taxonomy" id="1416804"/>
    <lineage>
        <taxon>Bacteria</taxon>
        <taxon>Pseudomonadati</taxon>
        <taxon>Pseudomonadota</taxon>
        <taxon>Betaproteobacteria</taxon>
        <taxon>Burkholderiales</taxon>
        <taxon>Alcaligenaceae</taxon>
        <taxon>Bordetella</taxon>
    </lineage>
</organism>
<name>A0A261SCP5_9BORD</name>
<dbReference type="InterPro" id="IPR005546">
    <property type="entry name" value="Autotransporte_beta"/>
</dbReference>
<dbReference type="SMART" id="SM00710">
    <property type="entry name" value="PbH1"/>
    <property type="match status" value="9"/>
</dbReference>
<evidence type="ECO:0000313" key="4">
    <source>
        <dbReference type="EMBL" id="OZI34767.1"/>
    </source>
</evidence>
<dbReference type="Pfam" id="PF18883">
    <property type="entry name" value="AC_1"/>
    <property type="match status" value="1"/>
</dbReference>
<evidence type="ECO:0000256" key="2">
    <source>
        <dbReference type="SAM" id="Phobius"/>
    </source>
</evidence>
<evidence type="ECO:0000256" key="1">
    <source>
        <dbReference type="ARBA" id="ARBA00023026"/>
    </source>
</evidence>
<dbReference type="SUPFAM" id="SSF103515">
    <property type="entry name" value="Autotransporter"/>
    <property type="match status" value="1"/>
</dbReference>
<evidence type="ECO:0000313" key="5">
    <source>
        <dbReference type="Proteomes" id="UP000216020"/>
    </source>
</evidence>
<dbReference type="RefSeq" id="WP_094853760.1">
    <property type="nucleotide sequence ID" value="NZ_NEVM01000002.1"/>
</dbReference>
<dbReference type="EMBL" id="NEVM01000002">
    <property type="protein sequence ID" value="OZI34767.1"/>
    <property type="molecule type" value="Genomic_DNA"/>
</dbReference>
<sequence length="1739" mass="172009">MNRFHKIVWNVSRQQYIVASEFAQGKTRSTSASRRSGARPAPRALHRAMVLTVLAAGIAGPALAMASSCKTGTAQQSAPVGGHCAIADYNPPVSQNGAGGAVVNHGQTVTLTGTSVVGTGYSGNTTVPADSVNVVAGTFDSSAVVTGPQNVTVSARNPATGANVTYRTYDSGAFTDQSNLATPVNQFEDVAGDMYYHASLGRVDKTGGTLNVNLGATPSGAPSSNGILMVSKQTYLTSADGSGNADSRVVWRSRNAIDMGIDPGLPTPDVNTGQLTVSVPVTTYAGSVTFNGVAYTVTNAAELAAYNDVLVAALKNGTLTSQQAYDAAFAQAYTTVDTPVTYNTNTTAGDLARAPNGDRYAILASGRNGSAVVAAGGQIDITRASGAIKATDGATATNHGTLSGNVIEQLVRVDNGAHFINAADGVVSSGYLAGDKLDTATADTFYYTGSGVIASGAGSTVQNSGVINVSGFAYTGNTSVGMGLAQGASGNNDGNINVGVNPGYVTTAVGVNVSGGSSFTNAAGGTIYIGRAAQYGLADAAPDVAISAPTYGVRIMDTGDSAVNVGHIVIGGQAQGAVGMYSTAPVNSLLLNTGTIDVTGSAAGMPLANIGMMADDNGAAGTGAVVRNAGTINLTGVNGVGVMVNADPGIAANAESTGTINVDGGADVASGTRNFGVWVNGAQGVAQVSGAVNLTGTGAVGVFAQNGGTINVDAGAVPQFLAGTDQIGFYAAGAGSSINVNASVLSVATDGSTLFRVADGAAFTGSSTAGALDITVAGKDGRGVVATGMGTTLSTGMSTYRVTGAAGSAGGAAAVVAEGGATGTIDAGTTIVLANAGATAGIVDGQAHDLTNAAVGDPVATTLTNNAAIRSDTGGAVGFVARNLGTLVNNADIALTGAGSTGVIVGPLGTVNNTATIRVANGDGALVQGAQASLSNNGIIRADDGTAAVHLTGAGASVAFSGSGLVQAGGAADGILIDDTAVNGRVTGTAGTIVIDGSGMALDNRAAGGAITLTDTSIRTNGNGAAGISSSGSNGEIVLSGGTVSTAGTNAVGIYVSSAGRLQMTDTTLTTQGGGAHGILLDNGATAALSRGAVSTQGTGAAALYVEGPDGAATVAGTTLASAAGAGAQSNSGGTLSLRGATVAGATSGLAVTDTKGNGQASNIAVSGGTLAATAGNAIDVTGARANIVLADGANVTAASGTLLNVANASTVNLSAQGVILNGDLIADASSNGVVNLSQGTVLTGRIDPLDVNVDASSTWNVSASSVTGALSNAGTVAFVPPTGDPRQAASYKTVTASSYVGANGTVALNTWLAGDGSPSDRLVVNGGTATGATALRVANTGGPGAATTGDGINVVAVTGGGSTAPGAFRLAGPVQAGAYEYLLYRGGSSNPDDYFLRSTLQDPQGGGGSGGGSAPVAYRPGVVGYTLTPAMNLDYGFTNLGRLHERVGDVYSTEQNQTGNRNGVWGRMGGYGVQADAGDRFSVNQSTFFMQFGKDWTLAQDPEGGSTHAGVTASLGVTDAKFKDGARDLNSMLSDRTGKANTQAQSVGGYYTKYLRDGSYWDSVAQVTHYRNKYDDIYGDSGKQNGFGIALSQEVGKPFLVMPKLAIEPQAQLIYQYLKLNRFDDGVSSVSGTSDNAVRGRIGVRIYSPNVHTEDGTGAGTPYMTIDVLHDFVPAKAVSVDGASLRPNFSRTWGELGFGLNESIGKGSQLYAAIKFTKSLDGSDRKGVFGQVGYRYSW</sequence>
<keyword evidence="2" id="KW-1133">Transmembrane helix</keyword>
<protein>
    <recommendedName>
        <fullName evidence="3">Autotransporter domain-containing protein</fullName>
    </recommendedName>
</protein>
<dbReference type="GO" id="GO:0019867">
    <property type="term" value="C:outer membrane"/>
    <property type="evidence" value="ECO:0007669"/>
    <property type="project" value="InterPro"/>
</dbReference>
<dbReference type="InterPro" id="IPR006626">
    <property type="entry name" value="PbH1"/>
</dbReference>
<gene>
    <name evidence="4" type="ORF">CAL29_14960</name>
</gene>
<keyword evidence="2" id="KW-0472">Membrane</keyword>
<dbReference type="InterPro" id="IPR024973">
    <property type="entry name" value="ESPR"/>
</dbReference>
<dbReference type="NCBIfam" id="TIGR01414">
    <property type="entry name" value="autotrans_barl"/>
    <property type="match status" value="1"/>
</dbReference>
<dbReference type="SUPFAM" id="SSF51126">
    <property type="entry name" value="Pectin lyase-like"/>
    <property type="match status" value="1"/>
</dbReference>
<dbReference type="InterPro" id="IPR006315">
    <property type="entry name" value="OM_autotransptr_brl_dom"/>
</dbReference>
<evidence type="ECO:0000259" key="3">
    <source>
        <dbReference type="PROSITE" id="PS51208"/>
    </source>
</evidence>
<dbReference type="InterPro" id="IPR036709">
    <property type="entry name" value="Autotransporte_beta_dom_sf"/>
</dbReference>
<dbReference type="InterPro" id="IPR051551">
    <property type="entry name" value="Autotransporter_adhesion"/>
</dbReference>
<feature type="domain" description="Autotransporter" evidence="3">
    <location>
        <begin position="1458"/>
        <end position="1739"/>
    </location>
</feature>
<keyword evidence="5" id="KW-1185">Reference proteome</keyword>
<dbReference type="PANTHER" id="PTHR35037:SF3">
    <property type="entry name" value="C-TERMINAL REGION OF AIDA-LIKE PROTEIN"/>
    <property type="match status" value="1"/>
</dbReference>
<dbReference type="Pfam" id="PF13018">
    <property type="entry name" value="ESPR"/>
    <property type="match status" value="1"/>
</dbReference>
<dbReference type="InterPro" id="IPR043990">
    <property type="entry name" value="AC_1"/>
</dbReference>
<accession>A0A261SCP5</accession>
<dbReference type="PROSITE" id="PS51208">
    <property type="entry name" value="AUTOTRANSPORTER"/>
    <property type="match status" value="1"/>
</dbReference>
<comment type="caution">
    <text evidence="4">The sequence shown here is derived from an EMBL/GenBank/DDBJ whole genome shotgun (WGS) entry which is preliminary data.</text>
</comment>
<dbReference type="CDD" id="cd01344">
    <property type="entry name" value="PL2_Passenger_AT"/>
    <property type="match status" value="1"/>
</dbReference>
<dbReference type="InterPro" id="IPR012332">
    <property type="entry name" value="Autotransporter_pectin_lyase_C"/>
</dbReference>
<dbReference type="Proteomes" id="UP000216020">
    <property type="component" value="Unassembled WGS sequence"/>
</dbReference>
<dbReference type="Gene3D" id="2.160.20.20">
    <property type="match status" value="1"/>
</dbReference>
<keyword evidence="2" id="KW-0812">Transmembrane</keyword>
<feature type="transmembrane region" description="Helical" evidence="2">
    <location>
        <begin position="44"/>
        <end position="66"/>
    </location>
</feature>